<proteinExistence type="predicted"/>
<accession>A0A815WQ10</accession>
<reference evidence="1" key="1">
    <citation type="submission" date="2021-02" db="EMBL/GenBank/DDBJ databases">
        <authorList>
            <person name="Nowell W R."/>
        </authorList>
    </citation>
    <scope>NUCLEOTIDE SEQUENCE</scope>
</reference>
<dbReference type="EMBL" id="CAJNOQ010026310">
    <property type="protein sequence ID" value="CAF1544673.1"/>
    <property type="molecule type" value="Genomic_DNA"/>
</dbReference>
<organism evidence="1 3">
    <name type="scientific">Didymodactylos carnosus</name>
    <dbReference type="NCBI Taxonomy" id="1234261"/>
    <lineage>
        <taxon>Eukaryota</taxon>
        <taxon>Metazoa</taxon>
        <taxon>Spiralia</taxon>
        <taxon>Gnathifera</taxon>
        <taxon>Rotifera</taxon>
        <taxon>Eurotatoria</taxon>
        <taxon>Bdelloidea</taxon>
        <taxon>Philodinida</taxon>
        <taxon>Philodinidae</taxon>
        <taxon>Didymodactylos</taxon>
    </lineage>
</organism>
<keyword evidence="3" id="KW-1185">Reference proteome</keyword>
<evidence type="ECO:0000313" key="1">
    <source>
        <dbReference type="EMBL" id="CAF1544673.1"/>
    </source>
</evidence>
<protein>
    <submittedName>
        <fullName evidence="1">Uncharacterized protein</fullName>
    </submittedName>
</protein>
<comment type="caution">
    <text evidence="1">The sequence shown here is derived from an EMBL/GenBank/DDBJ whole genome shotgun (WGS) entry which is preliminary data.</text>
</comment>
<dbReference type="Proteomes" id="UP000681722">
    <property type="component" value="Unassembled WGS sequence"/>
</dbReference>
<sequence length="237" mass="27554">MNISKRTQLEKKCQLEQQVASIKFDLIYKTIYDQLKEWKLLMIEKLNSIHDKTVDELDISYTQLKNFKIIIDKLLTKQISELQNSSNLSREKMNEIKTKLNPLLNEIEQFEHLSLRLNDEQIQISGKLNLLKISLPSIAHNEQTSPVDTSIEQNLSCKTIKQKYRLLISINHASKLEQLSKLSSVHLSPLIDKVPERILTIDVEKLVLFLNIFDQITSLLNEGNEIRVLIHHQCAPY</sequence>
<dbReference type="Proteomes" id="UP000663829">
    <property type="component" value="Unassembled WGS sequence"/>
</dbReference>
<dbReference type="EMBL" id="CAJOBC010091962">
    <property type="protein sequence ID" value="CAF4405278.1"/>
    <property type="molecule type" value="Genomic_DNA"/>
</dbReference>
<feature type="non-terminal residue" evidence="1">
    <location>
        <position position="237"/>
    </location>
</feature>
<name>A0A815WQ10_9BILA</name>
<evidence type="ECO:0000313" key="2">
    <source>
        <dbReference type="EMBL" id="CAF4405278.1"/>
    </source>
</evidence>
<evidence type="ECO:0000313" key="3">
    <source>
        <dbReference type="Proteomes" id="UP000663829"/>
    </source>
</evidence>
<dbReference type="OrthoDB" id="441329at2759"/>
<gene>
    <name evidence="1" type="ORF">GPM918_LOCUS38834</name>
    <name evidence="2" type="ORF">SRO942_LOCUS39684</name>
</gene>
<dbReference type="AlphaFoldDB" id="A0A815WQ10"/>